<evidence type="ECO:0000313" key="3">
    <source>
        <dbReference type="RefSeq" id="XP_052129539.1"/>
    </source>
</evidence>
<sequence length="147" mass="16892">MGSGLTTPSSTVGRRCWGIGTLRTSPASPSGRSGRRPMRTLAVHRLHRLRDVKPNGSATARSCGRATEGHVRQTRSNEGQRFWISFIETSCDPELFDLEEQQYEGACEWWEAIKRGSEEKKEEEVEQYWEEPIDYSFDLFYNNDDNQ</sequence>
<organism evidence="2 3">
    <name type="scientific">Frankliniella occidentalis</name>
    <name type="common">Western flower thrips</name>
    <name type="synonym">Euthrips occidentalis</name>
    <dbReference type="NCBI Taxonomy" id="133901"/>
    <lineage>
        <taxon>Eukaryota</taxon>
        <taxon>Metazoa</taxon>
        <taxon>Ecdysozoa</taxon>
        <taxon>Arthropoda</taxon>
        <taxon>Hexapoda</taxon>
        <taxon>Insecta</taxon>
        <taxon>Pterygota</taxon>
        <taxon>Neoptera</taxon>
        <taxon>Paraneoptera</taxon>
        <taxon>Thysanoptera</taxon>
        <taxon>Terebrantia</taxon>
        <taxon>Thripoidea</taxon>
        <taxon>Thripidae</taxon>
        <taxon>Frankliniella</taxon>
    </lineage>
</organism>
<keyword evidence="2" id="KW-1185">Reference proteome</keyword>
<name>A0A9C6XSE7_FRAOC</name>
<feature type="compositionally biased region" description="Low complexity" evidence="1">
    <location>
        <begin position="23"/>
        <end position="32"/>
    </location>
</feature>
<dbReference type="KEGG" id="foc:127750901"/>
<reference evidence="3" key="1">
    <citation type="submission" date="2025-08" db="UniProtKB">
        <authorList>
            <consortium name="RefSeq"/>
        </authorList>
    </citation>
    <scope>IDENTIFICATION</scope>
    <source>
        <tissue evidence="3">Whole organism</tissue>
    </source>
</reference>
<feature type="region of interest" description="Disordered" evidence="1">
    <location>
        <begin position="54"/>
        <end position="75"/>
    </location>
</feature>
<evidence type="ECO:0000313" key="2">
    <source>
        <dbReference type="Proteomes" id="UP000504606"/>
    </source>
</evidence>
<protein>
    <submittedName>
        <fullName evidence="3">Uncharacterized protein LOC127750901</fullName>
    </submittedName>
</protein>
<feature type="compositionally biased region" description="Polar residues" evidence="1">
    <location>
        <begin position="1"/>
        <end position="12"/>
    </location>
</feature>
<dbReference type="GeneID" id="127750901"/>
<feature type="region of interest" description="Disordered" evidence="1">
    <location>
        <begin position="1"/>
        <end position="38"/>
    </location>
</feature>
<gene>
    <name evidence="3" type="primary">LOC127750901</name>
</gene>
<proteinExistence type="predicted"/>
<evidence type="ECO:0000256" key="1">
    <source>
        <dbReference type="SAM" id="MobiDB-lite"/>
    </source>
</evidence>
<accession>A0A9C6XSE7</accession>
<dbReference type="RefSeq" id="XP_052129539.1">
    <property type="nucleotide sequence ID" value="XM_052273579.1"/>
</dbReference>
<dbReference type="AlphaFoldDB" id="A0A9C6XSE7"/>
<dbReference type="Proteomes" id="UP000504606">
    <property type="component" value="Unplaced"/>
</dbReference>